<dbReference type="Pfam" id="PF00067">
    <property type="entry name" value="p450"/>
    <property type="match status" value="1"/>
</dbReference>
<evidence type="ECO:0000256" key="2">
    <source>
        <dbReference type="RuleBase" id="RU000461"/>
    </source>
</evidence>
<accession>A0ABT1KFZ1</accession>
<dbReference type="InterPro" id="IPR002397">
    <property type="entry name" value="Cyt_P450_B"/>
</dbReference>
<keyword evidence="2" id="KW-0479">Metal-binding</keyword>
<keyword evidence="2" id="KW-0503">Monooxygenase</keyword>
<reference evidence="3 4" key="1">
    <citation type="submission" date="2022-06" db="EMBL/GenBank/DDBJ databases">
        <title>Sequencing the genomes of 1000 actinobacteria strains.</title>
        <authorList>
            <person name="Klenk H.-P."/>
        </authorList>
    </citation>
    <scope>NUCLEOTIDE SEQUENCE [LARGE SCALE GENOMIC DNA]</scope>
    <source>
        <strain evidence="3 4">DSM 44170</strain>
    </source>
</reference>
<dbReference type="PRINTS" id="PR00359">
    <property type="entry name" value="BP450"/>
</dbReference>
<organism evidence="3 4">
    <name type="scientific">Nonomuraea roseoviolacea subsp. carminata</name>
    <dbReference type="NCBI Taxonomy" id="160689"/>
    <lineage>
        <taxon>Bacteria</taxon>
        <taxon>Bacillati</taxon>
        <taxon>Actinomycetota</taxon>
        <taxon>Actinomycetes</taxon>
        <taxon>Streptosporangiales</taxon>
        <taxon>Streptosporangiaceae</taxon>
        <taxon>Nonomuraea</taxon>
    </lineage>
</organism>
<dbReference type="CDD" id="cd20625">
    <property type="entry name" value="CYP164-like"/>
    <property type="match status" value="1"/>
</dbReference>
<dbReference type="Proteomes" id="UP001320766">
    <property type="component" value="Unassembled WGS sequence"/>
</dbReference>
<dbReference type="InterPro" id="IPR036396">
    <property type="entry name" value="Cyt_P450_sf"/>
</dbReference>
<evidence type="ECO:0000256" key="1">
    <source>
        <dbReference type="ARBA" id="ARBA00010617"/>
    </source>
</evidence>
<keyword evidence="4" id="KW-1185">Reference proteome</keyword>
<name>A0ABT1KFZ1_9ACTN</name>
<sequence length="420" mass="46973">MPEETPWQQALRYANRADPYPFYAELRKTPVARQPDGTYVVSTYREIVALLHDPRVSSDVRRLPARAPAPAEPGAEPITEAVIELEPNIITCDPPEHDRDRRMMTRHFYGPTDAPHQISDLEPDIRRIVAGLLDGMRGKTRIDVVDEFAYPLPVKLICKILGVPLEDEPRFHTWIETALDALDLGPEAASEEMRSRVAGARGSVKELEQFMAGLLRQYAEQPGPGMISAMVHNGGPGGRMSEGVLASNAVLLLFAGHETTVNLIAHSVLTLLRHPEALEKLRRRPDLIVPAVEELLRFESSVQFWHTRSAVEDIEIAGTTIPAGAPIFLVYGSGNRDPERFTDPDRLDLERPDNEHLGFSQGIHFCFGAPLARLEVQVAVGEFVRRVENPRLVVDPPPYRHNQIFRGPRHVLVDIDGIRD</sequence>
<protein>
    <submittedName>
        <fullName evidence="3">Cytochrome P450</fullName>
    </submittedName>
</protein>
<keyword evidence="2" id="KW-0349">Heme</keyword>
<evidence type="ECO:0000313" key="3">
    <source>
        <dbReference type="EMBL" id="MCP2352943.1"/>
    </source>
</evidence>
<dbReference type="Gene3D" id="1.10.630.10">
    <property type="entry name" value="Cytochrome P450"/>
    <property type="match status" value="1"/>
</dbReference>
<comment type="similarity">
    <text evidence="1 2">Belongs to the cytochrome P450 family.</text>
</comment>
<dbReference type="PANTHER" id="PTHR46696">
    <property type="entry name" value="P450, PUTATIVE (EUROFUNG)-RELATED"/>
    <property type="match status" value="1"/>
</dbReference>
<evidence type="ECO:0000313" key="4">
    <source>
        <dbReference type="Proteomes" id="UP001320766"/>
    </source>
</evidence>
<keyword evidence="2" id="KW-0408">Iron</keyword>
<dbReference type="SUPFAM" id="SSF48264">
    <property type="entry name" value="Cytochrome P450"/>
    <property type="match status" value="1"/>
</dbReference>
<gene>
    <name evidence="3" type="ORF">HD595_009065</name>
</gene>
<dbReference type="InterPro" id="IPR001128">
    <property type="entry name" value="Cyt_P450"/>
</dbReference>
<proteinExistence type="inferred from homology"/>
<dbReference type="RefSeq" id="WP_253780919.1">
    <property type="nucleotide sequence ID" value="NZ_BAAAVE010000058.1"/>
</dbReference>
<dbReference type="EMBL" id="JAMZEC010000001">
    <property type="protein sequence ID" value="MCP2352943.1"/>
    <property type="molecule type" value="Genomic_DNA"/>
</dbReference>
<comment type="caution">
    <text evidence="3">The sequence shown here is derived from an EMBL/GenBank/DDBJ whole genome shotgun (WGS) entry which is preliminary data.</text>
</comment>
<dbReference type="InterPro" id="IPR017972">
    <property type="entry name" value="Cyt_P450_CS"/>
</dbReference>
<keyword evidence="2" id="KW-0560">Oxidoreductase</keyword>
<dbReference type="PANTHER" id="PTHR46696:SF1">
    <property type="entry name" value="CYTOCHROME P450 YJIB-RELATED"/>
    <property type="match status" value="1"/>
</dbReference>
<dbReference type="PROSITE" id="PS00086">
    <property type="entry name" value="CYTOCHROME_P450"/>
    <property type="match status" value="1"/>
</dbReference>
<dbReference type="PRINTS" id="PR00385">
    <property type="entry name" value="P450"/>
</dbReference>